<dbReference type="AlphaFoldDB" id="A0A4C1T2Z9"/>
<protein>
    <submittedName>
        <fullName evidence="1">Uncharacterized protein</fullName>
    </submittedName>
</protein>
<evidence type="ECO:0000313" key="2">
    <source>
        <dbReference type="Proteomes" id="UP000299102"/>
    </source>
</evidence>
<evidence type="ECO:0000313" key="1">
    <source>
        <dbReference type="EMBL" id="GBP08565.1"/>
    </source>
</evidence>
<dbReference type="Proteomes" id="UP000299102">
    <property type="component" value="Unassembled WGS sequence"/>
</dbReference>
<gene>
    <name evidence="1" type="ORF">EVAR_77230_1</name>
</gene>
<name>A0A4C1T2Z9_EUMVA</name>
<organism evidence="1 2">
    <name type="scientific">Eumeta variegata</name>
    <name type="common">Bagworm moth</name>
    <name type="synonym">Eumeta japonica</name>
    <dbReference type="NCBI Taxonomy" id="151549"/>
    <lineage>
        <taxon>Eukaryota</taxon>
        <taxon>Metazoa</taxon>
        <taxon>Ecdysozoa</taxon>
        <taxon>Arthropoda</taxon>
        <taxon>Hexapoda</taxon>
        <taxon>Insecta</taxon>
        <taxon>Pterygota</taxon>
        <taxon>Neoptera</taxon>
        <taxon>Endopterygota</taxon>
        <taxon>Lepidoptera</taxon>
        <taxon>Glossata</taxon>
        <taxon>Ditrysia</taxon>
        <taxon>Tineoidea</taxon>
        <taxon>Psychidae</taxon>
        <taxon>Oiketicinae</taxon>
        <taxon>Eumeta</taxon>
    </lineage>
</organism>
<keyword evidence="2" id="KW-1185">Reference proteome</keyword>
<sequence>MCKGTGFGVGAALKNASAQWGYVILQWFRLGACVDGTAAELYFCRRHIEVRARGPRLCNSDEIAPGRGLRDIRPSNPLPSGSKAKLLPPTRATARLSLPNQRVNVDPDMGSSGVFGVLLRAQHVEQPVPGCNRIGADRPVIVNSALSALGQHGA</sequence>
<dbReference type="EMBL" id="BGZK01000031">
    <property type="protein sequence ID" value="GBP08565.1"/>
    <property type="molecule type" value="Genomic_DNA"/>
</dbReference>
<accession>A0A4C1T2Z9</accession>
<proteinExistence type="predicted"/>
<comment type="caution">
    <text evidence="1">The sequence shown here is derived from an EMBL/GenBank/DDBJ whole genome shotgun (WGS) entry which is preliminary data.</text>
</comment>
<reference evidence="1 2" key="1">
    <citation type="journal article" date="2019" name="Commun. Biol.">
        <title>The bagworm genome reveals a unique fibroin gene that provides high tensile strength.</title>
        <authorList>
            <person name="Kono N."/>
            <person name="Nakamura H."/>
            <person name="Ohtoshi R."/>
            <person name="Tomita M."/>
            <person name="Numata K."/>
            <person name="Arakawa K."/>
        </authorList>
    </citation>
    <scope>NUCLEOTIDE SEQUENCE [LARGE SCALE GENOMIC DNA]</scope>
</reference>